<dbReference type="OrthoDB" id="10440053at2759"/>
<comment type="caution">
    <text evidence="2">The sequence shown here is derived from an EMBL/GenBank/DDBJ whole genome shotgun (WGS) entry which is preliminary data.</text>
</comment>
<keyword evidence="3" id="KW-1185">Reference proteome</keyword>
<feature type="non-terminal residue" evidence="2">
    <location>
        <position position="163"/>
    </location>
</feature>
<reference evidence="2 3" key="1">
    <citation type="submission" date="2019-08" db="EMBL/GenBank/DDBJ databases">
        <title>Whole genome of Aphis craccivora.</title>
        <authorList>
            <person name="Voronova N.V."/>
            <person name="Shulinski R.S."/>
            <person name="Bandarenka Y.V."/>
            <person name="Zhorov D.G."/>
            <person name="Warner D."/>
        </authorList>
    </citation>
    <scope>NUCLEOTIDE SEQUENCE [LARGE SCALE GENOMIC DNA]</scope>
    <source>
        <strain evidence="2">180601</strain>
        <tissue evidence="2">Whole Body</tissue>
    </source>
</reference>
<organism evidence="2 3">
    <name type="scientific">Aphis craccivora</name>
    <name type="common">Cowpea aphid</name>
    <dbReference type="NCBI Taxonomy" id="307492"/>
    <lineage>
        <taxon>Eukaryota</taxon>
        <taxon>Metazoa</taxon>
        <taxon>Ecdysozoa</taxon>
        <taxon>Arthropoda</taxon>
        <taxon>Hexapoda</taxon>
        <taxon>Insecta</taxon>
        <taxon>Pterygota</taxon>
        <taxon>Neoptera</taxon>
        <taxon>Paraneoptera</taxon>
        <taxon>Hemiptera</taxon>
        <taxon>Sternorrhyncha</taxon>
        <taxon>Aphidomorpha</taxon>
        <taxon>Aphidoidea</taxon>
        <taxon>Aphididae</taxon>
        <taxon>Aphidini</taxon>
        <taxon>Aphis</taxon>
        <taxon>Aphis</taxon>
    </lineage>
</organism>
<name>A0A6G0VY19_APHCR</name>
<feature type="region of interest" description="Disordered" evidence="1">
    <location>
        <begin position="121"/>
        <end position="163"/>
    </location>
</feature>
<gene>
    <name evidence="2" type="ORF">FWK35_00036419</name>
</gene>
<evidence type="ECO:0000256" key="1">
    <source>
        <dbReference type="SAM" id="MobiDB-lite"/>
    </source>
</evidence>
<proteinExistence type="predicted"/>
<dbReference type="AlphaFoldDB" id="A0A6G0VY19"/>
<evidence type="ECO:0000313" key="2">
    <source>
        <dbReference type="EMBL" id="KAF0714090.1"/>
    </source>
</evidence>
<sequence>MSGRCWRVRKCPGSASPLTWETPLAALLVITDHHTIIQQFCCKADCKDRYEWQLAGYFVDMSQRFFTISKKVERLLMNGIRTGRLDNFALHRQLSLLSRRQVLPSLNTVLKQWTNLCEKPPTGFEKYFDKDKKSKQDDQKSNSRSSKPSFDSAFKKKINRMSQ</sequence>
<evidence type="ECO:0000313" key="3">
    <source>
        <dbReference type="Proteomes" id="UP000478052"/>
    </source>
</evidence>
<feature type="compositionally biased region" description="Basic and acidic residues" evidence="1">
    <location>
        <begin position="126"/>
        <end position="141"/>
    </location>
</feature>
<dbReference type="Proteomes" id="UP000478052">
    <property type="component" value="Unassembled WGS sequence"/>
</dbReference>
<dbReference type="EMBL" id="VUJU01010494">
    <property type="protein sequence ID" value="KAF0714090.1"/>
    <property type="molecule type" value="Genomic_DNA"/>
</dbReference>
<accession>A0A6G0VY19</accession>
<protein>
    <submittedName>
        <fullName evidence="2">AFG3-like protein 2</fullName>
    </submittedName>
</protein>